<evidence type="ECO:0000256" key="1">
    <source>
        <dbReference type="SAM" id="MobiDB-lite"/>
    </source>
</evidence>
<feature type="compositionally biased region" description="Low complexity" evidence="1">
    <location>
        <begin position="57"/>
        <end position="70"/>
    </location>
</feature>
<protein>
    <submittedName>
        <fullName evidence="3">Nephrocystin-4-like</fullName>
    </submittedName>
</protein>
<keyword evidence="4" id="KW-1185">Reference proteome</keyword>
<evidence type="ECO:0000313" key="4">
    <source>
        <dbReference type="Proteomes" id="UP001205998"/>
    </source>
</evidence>
<name>A0AAD5A5J1_SILAS</name>
<proteinExistence type="predicted"/>
<organism evidence="3 4">
    <name type="scientific">Silurus asotus</name>
    <name type="common">Amur catfish</name>
    <name type="synonym">Parasilurus asotus</name>
    <dbReference type="NCBI Taxonomy" id="30991"/>
    <lineage>
        <taxon>Eukaryota</taxon>
        <taxon>Metazoa</taxon>
        <taxon>Chordata</taxon>
        <taxon>Craniata</taxon>
        <taxon>Vertebrata</taxon>
        <taxon>Euteleostomi</taxon>
        <taxon>Actinopterygii</taxon>
        <taxon>Neopterygii</taxon>
        <taxon>Teleostei</taxon>
        <taxon>Ostariophysi</taxon>
        <taxon>Siluriformes</taxon>
        <taxon>Siluridae</taxon>
        <taxon>Silurus</taxon>
    </lineage>
</organism>
<dbReference type="Pfam" id="PF16297">
    <property type="entry name" value="DUF4939"/>
    <property type="match status" value="1"/>
</dbReference>
<feature type="region of interest" description="Disordered" evidence="1">
    <location>
        <begin position="1"/>
        <end position="36"/>
    </location>
</feature>
<dbReference type="InterPro" id="IPR032549">
    <property type="entry name" value="DUF4939"/>
</dbReference>
<dbReference type="Proteomes" id="UP001205998">
    <property type="component" value="Unassembled WGS sequence"/>
</dbReference>
<accession>A0AAD5A5J1</accession>
<feature type="domain" description="DUF4939" evidence="2">
    <location>
        <begin position="61"/>
        <end position="143"/>
    </location>
</feature>
<evidence type="ECO:0000259" key="2">
    <source>
        <dbReference type="Pfam" id="PF16297"/>
    </source>
</evidence>
<sequence length="178" mass="19567">MDCKEKRKVKKRTGVGENQPGSYLTMDEQASTSSASVRELVATLQEAFPSSAAGQNPPASTSTPMAPPAAFSGEASSCRRFLLHVNLYIEMQPQRFPTERSKVVFFISLLSRRALDWAQSPWDAASPATQACARFTAHFLEVFCASYGILTTADQLLSLRQGDDNVMDNSLRFHTLAE</sequence>
<feature type="region of interest" description="Disordered" evidence="1">
    <location>
        <begin position="49"/>
        <end position="71"/>
    </location>
</feature>
<comment type="caution">
    <text evidence="3">The sequence shown here is derived from an EMBL/GenBank/DDBJ whole genome shotgun (WGS) entry which is preliminary data.</text>
</comment>
<dbReference type="AlphaFoldDB" id="A0AAD5A5J1"/>
<evidence type="ECO:0000313" key="3">
    <source>
        <dbReference type="EMBL" id="KAI5610203.1"/>
    </source>
</evidence>
<dbReference type="EMBL" id="MU574732">
    <property type="protein sequence ID" value="KAI5610203.1"/>
    <property type="molecule type" value="Genomic_DNA"/>
</dbReference>
<feature type="compositionally biased region" description="Basic residues" evidence="1">
    <location>
        <begin position="1"/>
        <end position="13"/>
    </location>
</feature>
<gene>
    <name evidence="3" type="ORF">C0J50_5556</name>
</gene>
<reference evidence="3" key="1">
    <citation type="submission" date="2018-07" db="EMBL/GenBank/DDBJ databases">
        <title>Comparative genomics of catfishes provides insights into carnivory and benthic adaptation.</title>
        <authorList>
            <person name="Zhang Y."/>
            <person name="Wang D."/>
            <person name="Peng Z."/>
            <person name="Zheng S."/>
            <person name="Shao F."/>
            <person name="Tao W."/>
        </authorList>
    </citation>
    <scope>NUCLEOTIDE SEQUENCE</scope>
    <source>
        <strain evidence="3">Chongqing</strain>
    </source>
</reference>